<dbReference type="EMBL" id="JAERTX010000013">
    <property type="protein sequence ID" value="MBM9460994.1"/>
    <property type="molecule type" value="Genomic_DNA"/>
</dbReference>
<dbReference type="Gene3D" id="1.20.120.1550">
    <property type="entry name" value="Protein of unknown function DUF5063"/>
    <property type="match status" value="1"/>
</dbReference>
<dbReference type="Pfam" id="PF16702">
    <property type="entry name" value="DUF5063"/>
    <property type="match status" value="1"/>
</dbReference>
<reference evidence="1" key="1">
    <citation type="submission" date="2021-01" db="EMBL/GenBank/DDBJ databases">
        <title>Novel species in genus Nocardioides.</title>
        <authorList>
            <person name="Zhang G."/>
        </authorList>
    </citation>
    <scope>NUCLEOTIDE SEQUENCE</scope>
    <source>
        <strain evidence="1">Zg-536</strain>
    </source>
</reference>
<accession>A0A938Y860</accession>
<sequence>MSDIPGAAPVLDPRSARAPSAETIAFAEDIATSVRGFLDALPTIATQATPGQAVSLLLLEIGQIALAGARLGVQRDFDPREEYQPDVGPDADVEELRMRIAELLGDADTYSYVFDPYRPELVTGLLSDDLASIAADLELGLRHHGRGDVDEALWWWQFSYVSSWGAQAGAAMKALLSVVAHDRLDVEVPSEEDQVAAVSTTLDSGEEQ</sequence>
<organism evidence="1 2">
    <name type="scientific">Nocardioides faecalis</name>
    <dbReference type="NCBI Taxonomy" id="2803858"/>
    <lineage>
        <taxon>Bacteria</taxon>
        <taxon>Bacillati</taxon>
        <taxon>Actinomycetota</taxon>
        <taxon>Actinomycetes</taxon>
        <taxon>Propionibacteriales</taxon>
        <taxon>Nocardioidaceae</taxon>
        <taxon>Nocardioides</taxon>
    </lineage>
</organism>
<dbReference type="Proteomes" id="UP000663791">
    <property type="component" value="Unassembled WGS sequence"/>
</dbReference>
<dbReference type="RefSeq" id="WP_205292311.1">
    <property type="nucleotide sequence ID" value="NZ_CP074406.1"/>
</dbReference>
<dbReference type="InterPro" id="IPR032025">
    <property type="entry name" value="DUF5063"/>
</dbReference>
<evidence type="ECO:0000313" key="1">
    <source>
        <dbReference type="EMBL" id="MBM9460994.1"/>
    </source>
</evidence>
<protein>
    <submittedName>
        <fullName evidence="1">DUF5063 domain-containing protein</fullName>
    </submittedName>
</protein>
<dbReference type="InterPro" id="IPR038312">
    <property type="entry name" value="DUF5063_sf"/>
</dbReference>
<gene>
    <name evidence="1" type="ORF">JK386_13920</name>
</gene>
<comment type="caution">
    <text evidence="1">The sequence shown here is derived from an EMBL/GenBank/DDBJ whole genome shotgun (WGS) entry which is preliminary data.</text>
</comment>
<proteinExistence type="predicted"/>
<keyword evidence="2" id="KW-1185">Reference proteome</keyword>
<name>A0A938Y860_9ACTN</name>
<evidence type="ECO:0000313" key="2">
    <source>
        <dbReference type="Proteomes" id="UP000663791"/>
    </source>
</evidence>
<dbReference type="AlphaFoldDB" id="A0A938Y860"/>